<reference evidence="4" key="1">
    <citation type="journal article" date="2019" name="Science">
        <title>Mutation of a bHLH transcription factor allowed almond domestication.</title>
        <authorList>
            <person name="Sanchez-Perez R."/>
            <person name="Pavan S."/>
            <person name="Mazzeo R."/>
            <person name="Moldovan C."/>
            <person name="Aiese Cigliano R."/>
            <person name="Del Cueto J."/>
            <person name="Ricciardi F."/>
            <person name="Lotti C."/>
            <person name="Ricciardi L."/>
            <person name="Dicenta F."/>
            <person name="Lopez-Marques R.L."/>
            <person name="Lindberg Moller B."/>
        </authorList>
    </citation>
    <scope>NUCLEOTIDE SEQUENCE</scope>
</reference>
<dbReference type="InterPro" id="IPR054722">
    <property type="entry name" value="PolX-like_BBD"/>
</dbReference>
<sequence>MSNWKKDCPKLKNKEKEKAGSKANVAKFGDDDLEIALASSSADVYSKEWILDSGCTYHICPIQEWFSSFQELDGGMHDGTVRALSDVRYVLDMKKNLISLGTLESKGLKITMDSGVLKVVTIIGEAAVTEAADIDNTDTTRLWHIRLTHAGEKALQGLVKQGLLKVCQDEGIVRHFTVRETPQQNGAERINNTLLEKVRESKLDPRAKKALFMGFSTGMKGYRLWCPDKKKFVVSRDVTFDEVAMTLVIQLILMMRMRMMKRRNLPKTFHSNKILLQPEDREWKFESMLGSLILWHMHFSFLKMIFHLPTKKLSEGKDNVKFKARLVAKGYAQKEDIDYNEFDLKLAQLDVKTAFLHCDLEEEIYMSQPEGFKVDGKENWVLQRFGMNDNSKPVSTPLAPHFKLNASISPKTSEESYYMAQIPYDKVTSQCVVGYVDSDYAGDLDKRRSTIDFVFTLAGGPVSWRLTLQSTIALSTTEAEYMAVTEAIKEVI</sequence>
<protein>
    <submittedName>
        <fullName evidence="4">Uncharacterized protein</fullName>
    </submittedName>
</protein>
<dbReference type="PANTHER" id="PTHR11439">
    <property type="entry name" value="GAG-POL-RELATED RETROTRANSPOSON"/>
    <property type="match status" value="1"/>
</dbReference>
<dbReference type="InterPro" id="IPR057670">
    <property type="entry name" value="SH3_retrovirus"/>
</dbReference>
<feature type="domain" description="Retrovirus-related Pol polyprotein from transposon TNT 1-94-like beta-barrel" evidence="2">
    <location>
        <begin position="76"/>
        <end position="107"/>
    </location>
</feature>
<name>A0A4Y1QMR3_PRUDU</name>
<dbReference type="AlphaFoldDB" id="A0A4Y1QMR3"/>
<dbReference type="InterPro" id="IPR013103">
    <property type="entry name" value="RVT_2"/>
</dbReference>
<dbReference type="Pfam" id="PF07727">
    <property type="entry name" value="RVT_2"/>
    <property type="match status" value="1"/>
</dbReference>
<evidence type="ECO:0000259" key="1">
    <source>
        <dbReference type="Pfam" id="PF07727"/>
    </source>
</evidence>
<organism evidence="4">
    <name type="scientific">Prunus dulcis</name>
    <name type="common">Almond</name>
    <name type="synonym">Amygdalus dulcis</name>
    <dbReference type="NCBI Taxonomy" id="3755"/>
    <lineage>
        <taxon>Eukaryota</taxon>
        <taxon>Viridiplantae</taxon>
        <taxon>Streptophyta</taxon>
        <taxon>Embryophyta</taxon>
        <taxon>Tracheophyta</taxon>
        <taxon>Spermatophyta</taxon>
        <taxon>Magnoliopsida</taxon>
        <taxon>eudicotyledons</taxon>
        <taxon>Gunneridae</taxon>
        <taxon>Pentapetalae</taxon>
        <taxon>rosids</taxon>
        <taxon>fabids</taxon>
        <taxon>Rosales</taxon>
        <taxon>Rosaceae</taxon>
        <taxon>Amygdaloideae</taxon>
        <taxon>Amygdaleae</taxon>
        <taxon>Prunus</taxon>
    </lineage>
</organism>
<dbReference type="PANTHER" id="PTHR11439:SF491">
    <property type="entry name" value="INTEGRASE CATALYTIC DOMAIN-CONTAINING PROTEIN"/>
    <property type="match status" value="1"/>
</dbReference>
<dbReference type="EMBL" id="AP019297">
    <property type="protein sequence ID" value="BBG93155.1"/>
    <property type="molecule type" value="Genomic_DNA"/>
</dbReference>
<proteinExistence type="predicted"/>
<dbReference type="Pfam" id="PF25597">
    <property type="entry name" value="SH3_retrovirus"/>
    <property type="match status" value="1"/>
</dbReference>
<evidence type="ECO:0000313" key="4">
    <source>
        <dbReference type="EMBL" id="BBG93155.1"/>
    </source>
</evidence>
<evidence type="ECO:0000259" key="2">
    <source>
        <dbReference type="Pfam" id="PF22936"/>
    </source>
</evidence>
<dbReference type="CDD" id="cd09272">
    <property type="entry name" value="RNase_HI_RT_Ty1"/>
    <property type="match status" value="1"/>
</dbReference>
<dbReference type="Pfam" id="PF22936">
    <property type="entry name" value="Pol_BBD"/>
    <property type="match status" value="2"/>
</dbReference>
<accession>A0A4Y1QMR3</accession>
<gene>
    <name evidence="4" type="ORF">Prudu_001078</name>
</gene>
<evidence type="ECO:0000259" key="3">
    <source>
        <dbReference type="Pfam" id="PF25597"/>
    </source>
</evidence>
<feature type="domain" description="Retroviral polymerase SH3-like" evidence="3">
    <location>
        <begin position="195"/>
        <end position="242"/>
    </location>
</feature>
<feature type="domain" description="Reverse transcriptase Ty1/copia-type" evidence="1">
    <location>
        <begin position="346"/>
        <end position="383"/>
    </location>
</feature>
<feature type="domain" description="Retrovirus-related Pol polyprotein from transposon TNT 1-94-like beta-barrel" evidence="2">
    <location>
        <begin position="49"/>
        <end position="74"/>
    </location>
</feature>